<dbReference type="Proteomes" id="UP000736335">
    <property type="component" value="Unassembled WGS sequence"/>
</dbReference>
<evidence type="ECO:0000313" key="2">
    <source>
        <dbReference type="Proteomes" id="UP000736335"/>
    </source>
</evidence>
<proteinExistence type="predicted"/>
<name>A0A9P6HAS9_9AGAM</name>
<protein>
    <submittedName>
        <fullName evidence="1">Uncharacterized protein</fullName>
    </submittedName>
</protein>
<evidence type="ECO:0000313" key="1">
    <source>
        <dbReference type="EMBL" id="KAF9783171.1"/>
    </source>
</evidence>
<gene>
    <name evidence="1" type="ORF">BJ322DRAFT_1110057</name>
</gene>
<organism evidence="1 2">
    <name type="scientific">Thelephora terrestris</name>
    <dbReference type="NCBI Taxonomy" id="56493"/>
    <lineage>
        <taxon>Eukaryota</taxon>
        <taxon>Fungi</taxon>
        <taxon>Dikarya</taxon>
        <taxon>Basidiomycota</taxon>
        <taxon>Agaricomycotina</taxon>
        <taxon>Agaricomycetes</taxon>
        <taxon>Thelephorales</taxon>
        <taxon>Thelephoraceae</taxon>
        <taxon>Thelephora</taxon>
    </lineage>
</organism>
<accession>A0A9P6HAS9</accession>
<reference evidence="1" key="1">
    <citation type="journal article" date="2020" name="Nat. Commun.">
        <title>Large-scale genome sequencing of mycorrhizal fungi provides insights into the early evolution of symbiotic traits.</title>
        <authorList>
            <person name="Miyauchi S."/>
            <person name="Kiss E."/>
            <person name="Kuo A."/>
            <person name="Drula E."/>
            <person name="Kohler A."/>
            <person name="Sanchez-Garcia M."/>
            <person name="Morin E."/>
            <person name="Andreopoulos B."/>
            <person name="Barry K.W."/>
            <person name="Bonito G."/>
            <person name="Buee M."/>
            <person name="Carver A."/>
            <person name="Chen C."/>
            <person name="Cichocki N."/>
            <person name="Clum A."/>
            <person name="Culley D."/>
            <person name="Crous P.W."/>
            <person name="Fauchery L."/>
            <person name="Girlanda M."/>
            <person name="Hayes R.D."/>
            <person name="Keri Z."/>
            <person name="LaButti K."/>
            <person name="Lipzen A."/>
            <person name="Lombard V."/>
            <person name="Magnuson J."/>
            <person name="Maillard F."/>
            <person name="Murat C."/>
            <person name="Nolan M."/>
            <person name="Ohm R.A."/>
            <person name="Pangilinan J."/>
            <person name="Pereira M.F."/>
            <person name="Perotto S."/>
            <person name="Peter M."/>
            <person name="Pfister S."/>
            <person name="Riley R."/>
            <person name="Sitrit Y."/>
            <person name="Stielow J.B."/>
            <person name="Szollosi G."/>
            <person name="Zifcakova L."/>
            <person name="Stursova M."/>
            <person name="Spatafora J.W."/>
            <person name="Tedersoo L."/>
            <person name="Vaario L.M."/>
            <person name="Yamada A."/>
            <person name="Yan M."/>
            <person name="Wang P."/>
            <person name="Xu J."/>
            <person name="Bruns T."/>
            <person name="Baldrian P."/>
            <person name="Vilgalys R."/>
            <person name="Dunand C."/>
            <person name="Henrissat B."/>
            <person name="Grigoriev I.V."/>
            <person name="Hibbett D."/>
            <person name="Nagy L.G."/>
            <person name="Martin F.M."/>
        </authorList>
    </citation>
    <scope>NUCLEOTIDE SEQUENCE</scope>
    <source>
        <strain evidence="1">UH-Tt-Lm1</strain>
    </source>
</reference>
<reference evidence="1" key="2">
    <citation type="submission" date="2020-11" db="EMBL/GenBank/DDBJ databases">
        <authorList>
            <consortium name="DOE Joint Genome Institute"/>
            <person name="Kuo A."/>
            <person name="Miyauchi S."/>
            <person name="Kiss E."/>
            <person name="Drula E."/>
            <person name="Kohler A."/>
            <person name="Sanchez-Garcia M."/>
            <person name="Andreopoulos B."/>
            <person name="Barry K.W."/>
            <person name="Bonito G."/>
            <person name="Buee M."/>
            <person name="Carver A."/>
            <person name="Chen C."/>
            <person name="Cichocki N."/>
            <person name="Clum A."/>
            <person name="Culley D."/>
            <person name="Crous P.W."/>
            <person name="Fauchery L."/>
            <person name="Girlanda M."/>
            <person name="Hayes R."/>
            <person name="Keri Z."/>
            <person name="Labutti K."/>
            <person name="Lipzen A."/>
            <person name="Lombard V."/>
            <person name="Magnuson J."/>
            <person name="Maillard F."/>
            <person name="Morin E."/>
            <person name="Murat C."/>
            <person name="Nolan M."/>
            <person name="Ohm R."/>
            <person name="Pangilinan J."/>
            <person name="Pereira M."/>
            <person name="Perotto S."/>
            <person name="Peter M."/>
            <person name="Riley R."/>
            <person name="Sitrit Y."/>
            <person name="Stielow B."/>
            <person name="Szollosi G."/>
            <person name="Zifcakova L."/>
            <person name="Stursova M."/>
            <person name="Spatafora J.W."/>
            <person name="Tedersoo L."/>
            <person name="Vaario L.-M."/>
            <person name="Yamada A."/>
            <person name="Yan M."/>
            <person name="Wang P."/>
            <person name="Xu J."/>
            <person name="Bruns T."/>
            <person name="Baldrian P."/>
            <person name="Vilgalys R."/>
            <person name="Henrissat B."/>
            <person name="Grigoriev I.V."/>
            <person name="Hibbett D."/>
            <person name="Nagy L.G."/>
            <person name="Martin F.M."/>
        </authorList>
    </citation>
    <scope>NUCLEOTIDE SEQUENCE</scope>
    <source>
        <strain evidence="1">UH-Tt-Lm1</strain>
    </source>
</reference>
<keyword evidence="2" id="KW-1185">Reference proteome</keyword>
<dbReference type="AlphaFoldDB" id="A0A9P6HAS9"/>
<comment type="caution">
    <text evidence="1">The sequence shown here is derived from an EMBL/GenBank/DDBJ whole genome shotgun (WGS) entry which is preliminary data.</text>
</comment>
<dbReference type="EMBL" id="WIUZ02000010">
    <property type="protein sequence ID" value="KAF9783171.1"/>
    <property type="molecule type" value="Genomic_DNA"/>
</dbReference>
<sequence length="186" mass="20659">MWFIETFASTDPRPPPRSEGDCFLCPQQLPSPRDVPATLLVILNGPLPSRCAIEDAKESVAEGRTPQDILRGLLQLLELPEDSARVLVENFRETKFVLLCGSPKFMKQVGFFELLQQLVSENEAHEELDSKTQLGLKGPGEEALCCEVTLINDHDPSLLPSLIRRVDSGQPRWNSETRSINGHGPS</sequence>